<proteinExistence type="predicted"/>
<dbReference type="STRING" id="1801748.A3B84_00120"/>
<dbReference type="Pfam" id="PF00856">
    <property type="entry name" value="SET"/>
    <property type="match status" value="1"/>
</dbReference>
<evidence type="ECO:0000313" key="2">
    <source>
        <dbReference type="EMBL" id="OGI71647.1"/>
    </source>
</evidence>
<protein>
    <recommendedName>
        <fullName evidence="1">SET domain-containing protein</fullName>
    </recommendedName>
</protein>
<dbReference type="Proteomes" id="UP000177112">
    <property type="component" value="Unassembled WGS sequence"/>
</dbReference>
<evidence type="ECO:0000313" key="3">
    <source>
        <dbReference type="Proteomes" id="UP000177112"/>
    </source>
</evidence>
<accession>A0A1F6VPL7</accession>
<name>A0A1F6VPL7_9BACT</name>
<feature type="domain" description="SET" evidence="1">
    <location>
        <begin position="8"/>
        <end position="117"/>
    </location>
</feature>
<organism evidence="2 3">
    <name type="scientific">Candidatus Nomurabacteria bacterium RIFCSPHIGHO2_02_FULL_35_13</name>
    <dbReference type="NCBI Taxonomy" id="1801748"/>
    <lineage>
        <taxon>Bacteria</taxon>
        <taxon>Candidatus Nomuraibacteriota</taxon>
    </lineage>
</organism>
<dbReference type="InterPro" id="IPR001214">
    <property type="entry name" value="SET_dom"/>
</dbReference>
<dbReference type="Gene3D" id="2.170.270.10">
    <property type="entry name" value="SET domain"/>
    <property type="match status" value="1"/>
</dbReference>
<dbReference type="EMBL" id="MFTY01000004">
    <property type="protein sequence ID" value="OGI71647.1"/>
    <property type="molecule type" value="Genomic_DNA"/>
</dbReference>
<gene>
    <name evidence="2" type="ORF">A3B84_00120</name>
</gene>
<dbReference type="InterPro" id="IPR046341">
    <property type="entry name" value="SET_dom_sf"/>
</dbReference>
<sequence length="136" mass="15908">MKNTTDRFSFILKPSIVNNGGVGVFALHDIAKDIYMELFLEDFQEEIKEKKDVPMDLQGYCLNLPDNRLLCPRLFNRMDIGNYLNHSESANVRYKKGKGYFSIRDIKQGEEILANYRDLEEPVETREEYYKGVNSK</sequence>
<dbReference type="SUPFAM" id="SSF82199">
    <property type="entry name" value="SET domain"/>
    <property type="match status" value="1"/>
</dbReference>
<comment type="caution">
    <text evidence="2">The sequence shown here is derived from an EMBL/GenBank/DDBJ whole genome shotgun (WGS) entry which is preliminary data.</text>
</comment>
<evidence type="ECO:0000259" key="1">
    <source>
        <dbReference type="PROSITE" id="PS50280"/>
    </source>
</evidence>
<reference evidence="2 3" key="1">
    <citation type="journal article" date="2016" name="Nat. Commun.">
        <title>Thousands of microbial genomes shed light on interconnected biogeochemical processes in an aquifer system.</title>
        <authorList>
            <person name="Anantharaman K."/>
            <person name="Brown C.T."/>
            <person name="Hug L.A."/>
            <person name="Sharon I."/>
            <person name="Castelle C.J."/>
            <person name="Probst A.J."/>
            <person name="Thomas B.C."/>
            <person name="Singh A."/>
            <person name="Wilkins M.J."/>
            <person name="Karaoz U."/>
            <person name="Brodie E.L."/>
            <person name="Williams K.H."/>
            <person name="Hubbard S.S."/>
            <person name="Banfield J.F."/>
        </authorList>
    </citation>
    <scope>NUCLEOTIDE SEQUENCE [LARGE SCALE GENOMIC DNA]</scope>
</reference>
<dbReference type="AlphaFoldDB" id="A0A1F6VPL7"/>
<dbReference type="PROSITE" id="PS50280">
    <property type="entry name" value="SET"/>
    <property type="match status" value="1"/>
</dbReference>